<dbReference type="GeneID" id="92829263"/>
<dbReference type="EMBL" id="BAFF01000001">
    <property type="protein sequence ID" value="GAB50622.1"/>
    <property type="molecule type" value="Genomic_DNA"/>
</dbReference>
<organism evidence="1 2">
    <name type="scientific">Atlantibacter hermannii NBRC 105704</name>
    <dbReference type="NCBI Taxonomy" id="1115512"/>
    <lineage>
        <taxon>Bacteria</taxon>
        <taxon>Pseudomonadati</taxon>
        <taxon>Pseudomonadota</taxon>
        <taxon>Gammaproteobacteria</taxon>
        <taxon>Enterobacterales</taxon>
        <taxon>Enterobacteriaceae</taxon>
        <taxon>Atlantibacter</taxon>
    </lineage>
</organism>
<accession>H5UXJ1</accession>
<sequence length="159" mass="17869">MSARERFFKKVQQNSNRVPPDKKSAEAEIREFCQRVDELAKQINAWFEGSGIEVIFATRHINDLSTIGYSLSSGICRYDITTVLLQNGERSASIIPEQLCQGAETGCVTMCVEAPGTRQVFHLSMAPETGWYLRGEHQSVCERVSMTEEGFFQAVDRLA</sequence>
<proteinExistence type="predicted"/>
<gene>
    <name evidence="1" type="ORF">EH105704_01_06320</name>
</gene>
<dbReference type="eggNOG" id="ENOG5030BZG">
    <property type="taxonomic scope" value="Bacteria"/>
</dbReference>
<keyword evidence="2" id="KW-1185">Reference proteome</keyword>
<dbReference type="AlphaFoldDB" id="H5UXJ1"/>
<comment type="caution">
    <text evidence="1">The sequence shown here is derived from an EMBL/GenBank/DDBJ whole genome shotgun (WGS) entry which is preliminary data.</text>
</comment>
<dbReference type="RefSeq" id="WP_002463294.1">
    <property type="nucleotide sequence ID" value="NZ_BAFF01000001.1"/>
</dbReference>
<dbReference type="Proteomes" id="UP000010297">
    <property type="component" value="Unassembled WGS sequence"/>
</dbReference>
<evidence type="ECO:0000313" key="1">
    <source>
        <dbReference type="EMBL" id="GAB50622.1"/>
    </source>
</evidence>
<evidence type="ECO:0000313" key="2">
    <source>
        <dbReference type="Proteomes" id="UP000010297"/>
    </source>
</evidence>
<protein>
    <submittedName>
        <fullName evidence="1">Uncharacterized protein</fullName>
    </submittedName>
</protein>
<name>H5UXJ1_ATLHE</name>
<reference evidence="1 2" key="1">
    <citation type="submission" date="2012-02" db="EMBL/GenBank/DDBJ databases">
        <title>Whole genome shotgun sequence of Escherichia hermannii NBRC 105704.</title>
        <authorList>
            <person name="Yoshida I."/>
            <person name="Hosoyama A."/>
            <person name="Tsuchikane K."/>
            <person name="Katsumata H."/>
            <person name="Yamazaki S."/>
            <person name="Fujita N."/>
        </authorList>
    </citation>
    <scope>NUCLEOTIDE SEQUENCE [LARGE SCALE GENOMIC DNA]</scope>
    <source>
        <strain evidence="1 2">NBRC 105704</strain>
    </source>
</reference>